<sequence length="404" mass="43873">MELHGIRLTRADLRRDRLAMAGATAGILSVVFVLGSIHNGLLASLTSDASLASMLHRVLAGVIGTGLMVLFNIVFGVERATTVWTAMQSVLPAAFLASVARAEVLFFLNVRPAEDLAVWASEFAGGALFCMAGGLLAFLYMRSQRLLRIEERHAAVVEVQRELALRTLEEEEVRVRRSIAEGLHGSLQQRLVIQAVRIDLMIAEARKRGHDADAVSPLVALRDDIEEIREHDVREMSRMLYPEGLELGVVPALRSLLRRLPPGIGTALEVSDAARVVDDPVSSVITSPDRLLAVRVVEEAITNALRHGRATRVVVRVDHDGEALRLTVANNGRPLPADAAERRSGTQRIDERLALVGGSIELVSPPPLSADGADDFVPTRETSVELRARIPLTVARDADELVGL</sequence>
<feature type="transmembrane region" description="Helical" evidence="6">
    <location>
        <begin position="18"/>
        <end position="38"/>
    </location>
</feature>
<dbReference type="Proteomes" id="UP000198520">
    <property type="component" value="Unassembled WGS sequence"/>
</dbReference>
<dbReference type="RefSeq" id="WP_093377940.1">
    <property type="nucleotide sequence ID" value="NZ_BNAN01000003.1"/>
</dbReference>
<dbReference type="Gene3D" id="3.30.565.10">
    <property type="entry name" value="Histidine kinase-like ATPase, C-terminal domain"/>
    <property type="match status" value="1"/>
</dbReference>
<evidence type="ECO:0000256" key="4">
    <source>
        <dbReference type="ARBA" id="ARBA00022777"/>
    </source>
</evidence>
<accession>A0A1I2GT46</accession>
<dbReference type="SUPFAM" id="SSF55874">
    <property type="entry name" value="ATPase domain of HSP90 chaperone/DNA topoisomerase II/histidine kinase"/>
    <property type="match status" value="1"/>
</dbReference>
<name>A0A1I2GT46_9MICO</name>
<keyword evidence="6" id="KW-0812">Transmembrane</keyword>
<dbReference type="PANTHER" id="PTHR24421">
    <property type="entry name" value="NITRATE/NITRITE SENSOR PROTEIN NARX-RELATED"/>
    <property type="match status" value="1"/>
</dbReference>
<keyword evidence="6" id="KW-1133">Transmembrane helix</keyword>
<dbReference type="InterPro" id="IPR050482">
    <property type="entry name" value="Sensor_HK_TwoCompSys"/>
</dbReference>
<comment type="catalytic activity">
    <reaction evidence="1">
        <text>ATP + protein L-histidine = ADP + protein N-phospho-L-histidine.</text>
        <dbReference type="EC" id="2.7.13.3"/>
    </reaction>
</comment>
<keyword evidence="3" id="KW-0808">Transferase</keyword>
<evidence type="ECO:0000256" key="5">
    <source>
        <dbReference type="ARBA" id="ARBA00023012"/>
    </source>
</evidence>
<feature type="transmembrane region" description="Helical" evidence="6">
    <location>
        <begin position="58"/>
        <end position="77"/>
    </location>
</feature>
<dbReference type="GO" id="GO:0000160">
    <property type="term" value="P:phosphorelay signal transduction system"/>
    <property type="evidence" value="ECO:0007669"/>
    <property type="project" value="UniProtKB-KW"/>
</dbReference>
<dbReference type="PANTHER" id="PTHR24421:SF10">
    <property type="entry name" value="NITRATE_NITRITE SENSOR PROTEIN NARQ"/>
    <property type="match status" value="1"/>
</dbReference>
<keyword evidence="5" id="KW-0902">Two-component regulatory system</keyword>
<dbReference type="InterPro" id="IPR003594">
    <property type="entry name" value="HATPase_dom"/>
</dbReference>
<dbReference type="CDD" id="cd16917">
    <property type="entry name" value="HATPase_UhpB-NarQ-NarX-like"/>
    <property type="match status" value="1"/>
</dbReference>
<dbReference type="EMBL" id="FONZ01000003">
    <property type="protein sequence ID" value="SFF20280.1"/>
    <property type="molecule type" value="Genomic_DNA"/>
</dbReference>
<evidence type="ECO:0000313" key="8">
    <source>
        <dbReference type="EMBL" id="SFF20280.1"/>
    </source>
</evidence>
<organism evidence="8 9">
    <name type="scientific">Flavimobilis marinus</name>
    <dbReference type="NCBI Taxonomy" id="285351"/>
    <lineage>
        <taxon>Bacteria</taxon>
        <taxon>Bacillati</taxon>
        <taxon>Actinomycetota</taxon>
        <taxon>Actinomycetes</taxon>
        <taxon>Micrococcales</taxon>
        <taxon>Jonesiaceae</taxon>
        <taxon>Flavimobilis</taxon>
    </lineage>
</organism>
<dbReference type="STRING" id="285351.SAMN04488035_1951"/>
<feature type="domain" description="Histidine kinase/HSP90-like ATPase" evidence="7">
    <location>
        <begin position="290"/>
        <end position="341"/>
    </location>
</feature>
<dbReference type="GO" id="GO:0004673">
    <property type="term" value="F:protein histidine kinase activity"/>
    <property type="evidence" value="ECO:0007669"/>
    <property type="project" value="UniProtKB-EC"/>
</dbReference>
<reference evidence="9" key="1">
    <citation type="submission" date="2016-10" db="EMBL/GenBank/DDBJ databases">
        <authorList>
            <person name="Varghese N."/>
            <person name="Submissions S."/>
        </authorList>
    </citation>
    <scope>NUCLEOTIDE SEQUENCE [LARGE SCALE GENOMIC DNA]</scope>
    <source>
        <strain evidence="9">DSM 19083</strain>
    </source>
</reference>
<evidence type="ECO:0000256" key="2">
    <source>
        <dbReference type="ARBA" id="ARBA00012438"/>
    </source>
</evidence>
<gene>
    <name evidence="8" type="ORF">SAMN04488035_1951</name>
</gene>
<dbReference type="Pfam" id="PF02518">
    <property type="entry name" value="HATPase_c"/>
    <property type="match status" value="1"/>
</dbReference>
<protein>
    <recommendedName>
        <fullName evidence="2">histidine kinase</fullName>
        <ecNumber evidence="2">2.7.13.3</ecNumber>
    </recommendedName>
</protein>
<keyword evidence="4 8" id="KW-0418">Kinase</keyword>
<proteinExistence type="predicted"/>
<dbReference type="AlphaFoldDB" id="A0A1I2GT46"/>
<dbReference type="EC" id="2.7.13.3" evidence="2"/>
<keyword evidence="9" id="KW-1185">Reference proteome</keyword>
<keyword evidence="6" id="KW-0472">Membrane</keyword>
<evidence type="ECO:0000313" key="9">
    <source>
        <dbReference type="Proteomes" id="UP000198520"/>
    </source>
</evidence>
<evidence type="ECO:0000259" key="7">
    <source>
        <dbReference type="Pfam" id="PF02518"/>
    </source>
</evidence>
<feature type="transmembrane region" description="Helical" evidence="6">
    <location>
        <begin position="116"/>
        <end position="140"/>
    </location>
</feature>
<dbReference type="InterPro" id="IPR036890">
    <property type="entry name" value="HATPase_C_sf"/>
</dbReference>
<evidence type="ECO:0000256" key="3">
    <source>
        <dbReference type="ARBA" id="ARBA00022679"/>
    </source>
</evidence>
<evidence type="ECO:0000256" key="6">
    <source>
        <dbReference type="SAM" id="Phobius"/>
    </source>
</evidence>
<evidence type="ECO:0000256" key="1">
    <source>
        <dbReference type="ARBA" id="ARBA00000085"/>
    </source>
</evidence>
<feature type="transmembrane region" description="Helical" evidence="6">
    <location>
        <begin position="89"/>
        <end position="110"/>
    </location>
</feature>
<dbReference type="OrthoDB" id="3573097at2"/>